<keyword evidence="6 9" id="KW-1133">Transmembrane helix</keyword>
<evidence type="ECO:0000256" key="1">
    <source>
        <dbReference type="ARBA" id="ARBA00004477"/>
    </source>
</evidence>
<dbReference type="InterPro" id="IPR009542">
    <property type="entry name" value="Spc1/SPCS1"/>
</dbReference>
<evidence type="ECO:0000256" key="7">
    <source>
        <dbReference type="ARBA" id="ARBA00023136"/>
    </source>
</evidence>
<dbReference type="PANTHER" id="PTHR13202">
    <property type="entry name" value="MICROSOMAL SIGNAL PEPTIDASE 12 KDA SUBUNIT"/>
    <property type="match status" value="1"/>
</dbReference>
<dbReference type="GO" id="GO:0005787">
    <property type="term" value="C:signal peptidase complex"/>
    <property type="evidence" value="ECO:0007669"/>
    <property type="project" value="InterPro"/>
</dbReference>
<dbReference type="GO" id="GO:0006465">
    <property type="term" value="P:signal peptide processing"/>
    <property type="evidence" value="ECO:0007669"/>
    <property type="project" value="InterPro"/>
</dbReference>
<sequence length="199" mass="22645">FGRDPIHFISDDVIGFTSKPHVLKFTYATSLGILVPLTFHNPTIDMSSASSIADWFEWRIDFEGQKLSENLTQAILIGFAVRMERRFGYLQQSLKLTLIFYLVGLVISLIVTIPSWSVYNKNPIKWLTKSSTVPAAEKGEAMVVEKDKRETMVVQQEEAVVHEEEYVLEAEEVEEPRAEEEQGPVGGYLVEEVELEFDD</sequence>
<evidence type="ECO:0000256" key="2">
    <source>
        <dbReference type="ARBA" id="ARBA00005245"/>
    </source>
</evidence>
<comment type="caution">
    <text evidence="10">The sequence shown here is derived from an EMBL/GenBank/DDBJ whole genome shotgun (WGS) entry which is preliminary data.</text>
</comment>
<evidence type="ECO:0000256" key="5">
    <source>
        <dbReference type="ARBA" id="ARBA00022824"/>
    </source>
</evidence>
<accession>A0A433QTL4</accession>
<feature type="non-terminal residue" evidence="10">
    <location>
        <position position="1"/>
    </location>
</feature>
<dbReference type="GO" id="GO:0045047">
    <property type="term" value="P:protein targeting to ER"/>
    <property type="evidence" value="ECO:0007669"/>
    <property type="project" value="TreeGrafter"/>
</dbReference>
<dbReference type="Pfam" id="PF06645">
    <property type="entry name" value="SPC12"/>
    <property type="match status" value="1"/>
</dbReference>
<keyword evidence="7 9" id="KW-0472">Membrane</keyword>
<proteinExistence type="inferred from homology"/>
<protein>
    <recommendedName>
        <fullName evidence="3">Signal peptidase complex subunit 1</fullName>
    </recommendedName>
</protein>
<comment type="subcellular location">
    <subcellularLocation>
        <location evidence="1">Endoplasmic reticulum membrane</location>
        <topology evidence="1">Multi-pass membrane protein</topology>
    </subcellularLocation>
</comment>
<evidence type="ECO:0000313" key="11">
    <source>
        <dbReference type="Proteomes" id="UP000274822"/>
    </source>
</evidence>
<gene>
    <name evidence="10" type="ORF">BC938DRAFT_472955</name>
</gene>
<dbReference type="Proteomes" id="UP000274822">
    <property type="component" value="Unassembled WGS sequence"/>
</dbReference>
<evidence type="ECO:0000256" key="3">
    <source>
        <dbReference type="ARBA" id="ARBA00017059"/>
    </source>
</evidence>
<evidence type="ECO:0000256" key="4">
    <source>
        <dbReference type="ARBA" id="ARBA00022692"/>
    </source>
</evidence>
<name>A0A433QTL4_9FUNG</name>
<organism evidence="10 11">
    <name type="scientific">Jimgerdemannia flammicorona</name>
    <dbReference type="NCBI Taxonomy" id="994334"/>
    <lineage>
        <taxon>Eukaryota</taxon>
        <taxon>Fungi</taxon>
        <taxon>Fungi incertae sedis</taxon>
        <taxon>Mucoromycota</taxon>
        <taxon>Mucoromycotina</taxon>
        <taxon>Endogonomycetes</taxon>
        <taxon>Endogonales</taxon>
        <taxon>Endogonaceae</taxon>
        <taxon>Jimgerdemannia</taxon>
    </lineage>
</organism>
<keyword evidence="4 9" id="KW-0812">Transmembrane</keyword>
<keyword evidence="5" id="KW-0256">Endoplasmic reticulum</keyword>
<comment type="similarity">
    <text evidence="2">Belongs to the SPCS1 family.</text>
</comment>
<dbReference type="PANTHER" id="PTHR13202:SF0">
    <property type="entry name" value="SIGNAL PEPTIDASE COMPLEX SUBUNIT 1"/>
    <property type="match status" value="1"/>
</dbReference>
<evidence type="ECO:0000256" key="8">
    <source>
        <dbReference type="ARBA" id="ARBA00045204"/>
    </source>
</evidence>
<feature type="transmembrane region" description="Helical" evidence="9">
    <location>
        <begin position="98"/>
        <end position="119"/>
    </location>
</feature>
<dbReference type="EMBL" id="RBNJ01001467">
    <property type="protein sequence ID" value="RUS33131.1"/>
    <property type="molecule type" value="Genomic_DNA"/>
</dbReference>
<evidence type="ECO:0000256" key="9">
    <source>
        <dbReference type="SAM" id="Phobius"/>
    </source>
</evidence>
<evidence type="ECO:0000313" key="10">
    <source>
        <dbReference type="EMBL" id="RUS33131.1"/>
    </source>
</evidence>
<comment type="function">
    <text evidence="8">Component of the signal peptidase complex (SPC) which catalyzes the cleavage of N-terminal signal sequences from nascent proteins as they are translocated into the lumen of the endoplasmic reticulum. Dispensable for SPC enzymatic activity.</text>
</comment>
<evidence type="ECO:0000256" key="6">
    <source>
        <dbReference type="ARBA" id="ARBA00022989"/>
    </source>
</evidence>
<dbReference type="AlphaFoldDB" id="A0A433QTL4"/>
<reference evidence="10 11" key="1">
    <citation type="journal article" date="2018" name="New Phytol.">
        <title>Phylogenomics of Endogonaceae and evolution of mycorrhizas within Mucoromycota.</title>
        <authorList>
            <person name="Chang Y."/>
            <person name="Desiro A."/>
            <person name="Na H."/>
            <person name="Sandor L."/>
            <person name="Lipzen A."/>
            <person name="Clum A."/>
            <person name="Barry K."/>
            <person name="Grigoriev I.V."/>
            <person name="Martin F.M."/>
            <person name="Stajich J.E."/>
            <person name="Smith M.E."/>
            <person name="Bonito G."/>
            <person name="Spatafora J.W."/>
        </authorList>
    </citation>
    <scope>NUCLEOTIDE SEQUENCE [LARGE SCALE GENOMIC DNA]</scope>
    <source>
        <strain evidence="10 11">AD002</strain>
    </source>
</reference>
<keyword evidence="11" id="KW-1185">Reference proteome</keyword>